<dbReference type="NCBIfam" id="NF033528">
    <property type="entry name" value="lasso_cyano"/>
    <property type="match status" value="1"/>
</dbReference>
<evidence type="ECO:0000313" key="1">
    <source>
        <dbReference type="EMBL" id="MDH6060131.1"/>
    </source>
</evidence>
<sequence length="58" mass="6149">MKSYTAPKLTVYGKVQDLTQVVGSTGGNDTFFNADGSVFGRATSTEDVRSTTQVTLIS</sequence>
<organism evidence="1 2">
    <name type="scientific">Chrysosporum bergii ANA360D</name>
    <dbReference type="NCBI Taxonomy" id="617107"/>
    <lineage>
        <taxon>Bacteria</taxon>
        <taxon>Bacillati</taxon>
        <taxon>Cyanobacteriota</taxon>
        <taxon>Cyanophyceae</taxon>
        <taxon>Nostocales</taxon>
        <taxon>Nodulariaceae</taxon>
        <taxon>Chrysosporum</taxon>
    </lineage>
</organism>
<dbReference type="AlphaFoldDB" id="A0AA43KB37"/>
<dbReference type="RefSeq" id="WP_280654143.1">
    <property type="nucleotide sequence ID" value="NZ_JANQDH010000043.1"/>
</dbReference>
<protein>
    <submittedName>
        <fullName evidence="1">Lasso peptide</fullName>
    </submittedName>
</protein>
<evidence type="ECO:0000313" key="2">
    <source>
        <dbReference type="Proteomes" id="UP001159387"/>
    </source>
</evidence>
<reference evidence="1 2" key="1">
    <citation type="journal article" date="2023" name="J. Phycol.">
        <title>Chrysosporum ovalisporum is synonymous with the true-branching cyanobacterium Umezakia natans (Nostocales/Aphanizomenonaceae).</title>
        <authorList>
            <person name="McGregor G.B."/>
            <person name="Sendall B.C."/>
            <person name="Niiyama Y."/>
            <person name="Tuji A."/>
            <person name="Willis A."/>
        </authorList>
    </citation>
    <scope>NUCLEOTIDE SEQUENCE [LARGE SCALE GENOMIC DNA]</scope>
    <source>
        <strain evidence="1 2">ANA360D</strain>
    </source>
</reference>
<name>A0AA43KB37_9CYAN</name>
<dbReference type="EMBL" id="JANQDH010000043">
    <property type="protein sequence ID" value="MDH6060131.1"/>
    <property type="molecule type" value="Genomic_DNA"/>
</dbReference>
<dbReference type="NCBIfam" id="NF033521">
    <property type="entry name" value="lasso_leader_L3"/>
    <property type="match status" value="1"/>
</dbReference>
<keyword evidence="2" id="KW-1185">Reference proteome</keyword>
<proteinExistence type="predicted"/>
<dbReference type="Proteomes" id="UP001159387">
    <property type="component" value="Unassembled WGS sequence"/>
</dbReference>
<comment type="caution">
    <text evidence="1">The sequence shown here is derived from an EMBL/GenBank/DDBJ whole genome shotgun (WGS) entry which is preliminary data.</text>
</comment>
<accession>A0AA43KB37</accession>
<gene>
    <name evidence="1" type="ORF">NWP17_06710</name>
</gene>